<keyword evidence="6" id="KW-0267">Excision nuclease</keyword>
<sequence length="504" mass="57656">MGLIRNKTGAGFCLIQFQRRPVQQGMTTGFPDQYLVLDCQSTGPRPTRDRLIAVTLTLIEQSKVRNQWQTLINPQMRVADRSFAPLGIANGDLDAAPDFASIASLLETMLTGRVLLAHHARLQYAFLKQEFRRVGVRFNARPICTLKLLRQLLPGQQDYTLNHLCSLFGISASHYRDIAQNSDRLVQLLAALERELPAAQLESAYRSQLSHRALPAAISKQMLDAIPDLPGVYRFYGDNDRLLYIGKSVGLRSRILSHFNQDHSDHREMRLAETVQRIEHELCLSDFSAQLLESEQIKALSPAYNRRLRRTQTLWQIVLKPDANGYLGISFVSAGMDEPDLITQRYGLFRNRTQAQQRITRLIDEQGICRKTAWLEKGALGKPCFGFQLHRCRGACCGKESPKDFNARLLAAMDKLRNQTWPWQGPVLVEESGDARKDLHLIEQWVYYGKVRGQDKAHERLASDERPAFDLDSYRILLRFLSDETLMRTNRLRIQPLFKEDTPQ</sequence>
<accession>A0A1H5XDV6</accession>
<evidence type="ECO:0000256" key="3">
    <source>
        <dbReference type="ARBA" id="ARBA00022769"/>
    </source>
</evidence>
<keyword evidence="8" id="KW-0742">SOS response</keyword>
<dbReference type="Pfam" id="PF00929">
    <property type="entry name" value="RNase_T"/>
    <property type="match status" value="1"/>
</dbReference>
<dbReference type="SUPFAM" id="SSF53098">
    <property type="entry name" value="Ribonuclease H-like"/>
    <property type="match status" value="1"/>
</dbReference>
<dbReference type="InterPro" id="IPR050066">
    <property type="entry name" value="UvrABC_protein_C"/>
</dbReference>
<organism evidence="14 15">
    <name type="scientific">Marinobacterium lutimaris</name>
    <dbReference type="NCBI Taxonomy" id="568106"/>
    <lineage>
        <taxon>Bacteria</taxon>
        <taxon>Pseudomonadati</taxon>
        <taxon>Pseudomonadota</taxon>
        <taxon>Gammaproteobacteria</taxon>
        <taxon>Oceanospirillales</taxon>
        <taxon>Oceanospirillaceae</taxon>
        <taxon>Marinobacterium</taxon>
    </lineage>
</organism>
<proteinExistence type="predicted"/>
<evidence type="ECO:0000256" key="4">
    <source>
        <dbReference type="ARBA" id="ARBA00022801"/>
    </source>
</evidence>
<evidence type="ECO:0000256" key="2">
    <source>
        <dbReference type="ARBA" id="ARBA00022763"/>
    </source>
</evidence>
<evidence type="ECO:0000259" key="13">
    <source>
        <dbReference type="PROSITE" id="PS50164"/>
    </source>
</evidence>
<dbReference type="CDD" id="cd10434">
    <property type="entry name" value="GIY-YIG_UvrC_Cho"/>
    <property type="match status" value="1"/>
</dbReference>
<evidence type="ECO:0000256" key="8">
    <source>
        <dbReference type="ARBA" id="ARBA00023236"/>
    </source>
</evidence>
<name>A0A1H5XDV6_9GAMM</name>
<dbReference type="GO" id="GO:0003676">
    <property type="term" value="F:nucleic acid binding"/>
    <property type="evidence" value="ECO:0007669"/>
    <property type="project" value="InterPro"/>
</dbReference>
<evidence type="ECO:0000256" key="10">
    <source>
        <dbReference type="ARBA" id="ARBA00042138"/>
    </source>
</evidence>
<dbReference type="GO" id="GO:0006289">
    <property type="term" value="P:nucleotide-excision repair"/>
    <property type="evidence" value="ECO:0007669"/>
    <property type="project" value="InterPro"/>
</dbReference>
<keyword evidence="2" id="KW-0227">DNA damage</keyword>
<dbReference type="Proteomes" id="UP000236745">
    <property type="component" value="Unassembled WGS sequence"/>
</dbReference>
<dbReference type="EMBL" id="FNVQ01000001">
    <property type="protein sequence ID" value="SEG09948.1"/>
    <property type="molecule type" value="Genomic_DNA"/>
</dbReference>
<feature type="domain" description="GIY-YIG" evidence="13">
    <location>
        <begin position="228"/>
        <end position="306"/>
    </location>
</feature>
<dbReference type="PROSITE" id="PS50164">
    <property type="entry name" value="GIY_YIG"/>
    <property type="match status" value="1"/>
</dbReference>
<evidence type="ECO:0000313" key="15">
    <source>
        <dbReference type="Proteomes" id="UP000236745"/>
    </source>
</evidence>
<dbReference type="Gene3D" id="3.30.420.10">
    <property type="entry name" value="Ribonuclease H-like superfamily/Ribonuclease H"/>
    <property type="match status" value="1"/>
</dbReference>
<evidence type="ECO:0000256" key="5">
    <source>
        <dbReference type="ARBA" id="ARBA00022839"/>
    </source>
</evidence>
<dbReference type="GO" id="GO:0004527">
    <property type="term" value="F:exonuclease activity"/>
    <property type="evidence" value="ECO:0007669"/>
    <property type="project" value="UniProtKB-KW"/>
</dbReference>
<evidence type="ECO:0000256" key="11">
    <source>
        <dbReference type="ARBA" id="ARBA00042732"/>
    </source>
</evidence>
<keyword evidence="12" id="KW-0175">Coiled coil</keyword>
<evidence type="ECO:0000313" key="14">
    <source>
        <dbReference type="EMBL" id="SEG09948.1"/>
    </source>
</evidence>
<evidence type="ECO:0000256" key="1">
    <source>
        <dbReference type="ARBA" id="ARBA00022722"/>
    </source>
</evidence>
<dbReference type="SUPFAM" id="SSF82771">
    <property type="entry name" value="GIY-YIG endonuclease"/>
    <property type="match status" value="1"/>
</dbReference>
<dbReference type="InterPro" id="IPR000305">
    <property type="entry name" value="GIY-YIG_endonuc"/>
</dbReference>
<dbReference type="GO" id="GO:0009432">
    <property type="term" value="P:SOS response"/>
    <property type="evidence" value="ECO:0007669"/>
    <property type="project" value="UniProtKB-KW"/>
</dbReference>
<evidence type="ECO:0000256" key="7">
    <source>
        <dbReference type="ARBA" id="ARBA00023204"/>
    </source>
</evidence>
<keyword evidence="1" id="KW-0540">Nuclease</keyword>
<evidence type="ECO:0000256" key="12">
    <source>
        <dbReference type="SAM" id="Coils"/>
    </source>
</evidence>
<dbReference type="GO" id="GO:0009380">
    <property type="term" value="C:excinuclease repair complex"/>
    <property type="evidence" value="ECO:0007669"/>
    <property type="project" value="TreeGrafter"/>
</dbReference>
<dbReference type="CDD" id="cd06127">
    <property type="entry name" value="DEDDh"/>
    <property type="match status" value="1"/>
</dbReference>
<dbReference type="SMART" id="SM00479">
    <property type="entry name" value="EXOIII"/>
    <property type="match status" value="1"/>
</dbReference>
<dbReference type="InterPro" id="IPR036397">
    <property type="entry name" value="RNaseH_sf"/>
</dbReference>
<dbReference type="PANTHER" id="PTHR30562">
    <property type="entry name" value="UVRC/OXIDOREDUCTASE"/>
    <property type="match status" value="1"/>
</dbReference>
<gene>
    <name evidence="14" type="ORF">SAMN05444390_1011356</name>
</gene>
<dbReference type="PANTHER" id="PTHR30562:SF10">
    <property type="entry name" value="EXCINUCLEASE CHO"/>
    <property type="match status" value="1"/>
</dbReference>
<protein>
    <recommendedName>
        <fullName evidence="9">Excinuclease cho</fullName>
    </recommendedName>
    <alternativeName>
        <fullName evidence="11">Endonuclease cho</fullName>
    </alternativeName>
    <alternativeName>
        <fullName evidence="10">UvrC homolog protein</fullName>
    </alternativeName>
</protein>
<keyword evidence="3" id="KW-0228">DNA excision</keyword>
<dbReference type="Gene3D" id="3.40.1440.10">
    <property type="entry name" value="GIY-YIG endonuclease"/>
    <property type="match status" value="1"/>
</dbReference>
<keyword evidence="5" id="KW-0269">Exonuclease</keyword>
<keyword evidence="4" id="KW-0378">Hydrolase</keyword>
<keyword evidence="15" id="KW-1185">Reference proteome</keyword>
<evidence type="ECO:0000256" key="6">
    <source>
        <dbReference type="ARBA" id="ARBA00022881"/>
    </source>
</evidence>
<reference evidence="14 15" key="1">
    <citation type="submission" date="2016-10" db="EMBL/GenBank/DDBJ databases">
        <authorList>
            <person name="de Groot N.N."/>
        </authorList>
    </citation>
    <scope>NUCLEOTIDE SEQUENCE [LARGE SCALE GENOMIC DNA]</scope>
    <source>
        <strain evidence="14 15">DSM 22012</strain>
    </source>
</reference>
<evidence type="ECO:0000256" key="9">
    <source>
        <dbReference type="ARBA" id="ARBA00040756"/>
    </source>
</evidence>
<dbReference type="InterPro" id="IPR035901">
    <property type="entry name" value="GIY-YIG_endonuc_sf"/>
</dbReference>
<dbReference type="AlphaFoldDB" id="A0A1H5XDV6"/>
<dbReference type="InterPro" id="IPR047296">
    <property type="entry name" value="GIY-YIG_UvrC_Cho"/>
</dbReference>
<dbReference type="InterPro" id="IPR012337">
    <property type="entry name" value="RNaseH-like_sf"/>
</dbReference>
<dbReference type="SMART" id="SM00465">
    <property type="entry name" value="GIYc"/>
    <property type="match status" value="1"/>
</dbReference>
<dbReference type="InterPro" id="IPR013520">
    <property type="entry name" value="Ribonucl_H"/>
</dbReference>
<keyword evidence="7" id="KW-0234">DNA repair</keyword>
<feature type="coiled-coil region" evidence="12">
    <location>
        <begin position="175"/>
        <end position="202"/>
    </location>
</feature>
<dbReference type="Pfam" id="PF01541">
    <property type="entry name" value="GIY-YIG"/>
    <property type="match status" value="1"/>
</dbReference>